<name>A0AAV8VG81_9CUCU</name>
<keyword evidence="4" id="KW-0862">Zinc</keyword>
<evidence type="ECO:0000256" key="5">
    <source>
        <dbReference type="ARBA" id="ARBA00023242"/>
    </source>
</evidence>
<evidence type="ECO:0000256" key="4">
    <source>
        <dbReference type="ARBA" id="ARBA00022833"/>
    </source>
</evidence>
<dbReference type="Proteomes" id="UP001159042">
    <property type="component" value="Unassembled WGS sequence"/>
</dbReference>
<feature type="region of interest" description="Disordered" evidence="6">
    <location>
        <begin position="36"/>
        <end position="55"/>
    </location>
</feature>
<dbReference type="InterPro" id="IPR012337">
    <property type="entry name" value="RNaseH-like_sf"/>
</dbReference>
<evidence type="ECO:0000256" key="6">
    <source>
        <dbReference type="SAM" id="MobiDB-lite"/>
    </source>
</evidence>
<dbReference type="GO" id="GO:0008270">
    <property type="term" value="F:zinc ion binding"/>
    <property type="evidence" value="ECO:0007669"/>
    <property type="project" value="UniProtKB-KW"/>
</dbReference>
<keyword evidence="5" id="KW-0539">Nucleus</keyword>
<protein>
    <recommendedName>
        <fullName evidence="9">Zinc finger BED domain-containing protein 1</fullName>
    </recommendedName>
</protein>
<proteinExistence type="predicted"/>
<dbReference type="AlphaFoldDB" id="A0AAV8VG81"/>
<evidence type="ECO:0008006" key="9">
    <source>
        <dbReference type="Google" id="ProtNLM"/>
    </source>
</evidence>
<keyword evidence="8" id="KW-1185">Reference proteome</keyword>
<dbReference type="InterPro" id="IPR052035">
    <property type="entry name" value="ZnF_BED_domain_contain"/>
</dbReference>
<sequence>MFIKHLKTTNLQKHIKRAHPEQVKIKKNGDIVEIEEEETQTSDEGDSEQHISKKIKKQSTIRPYVARASYVRSDLRRKKITEQIALMIARDLQPFSFVEDEGFRSLLHTLDPNYIVPCSKTIKNILREDIFNNIIQSLKNTLDQGVATEFGIKEKLICLVTDNAANCKLACSLMHVPHLPCFAHTLNLVVGDALSGAAQFNDLLVKVRNIVSFFKRSNVAMNFLRDEQKKSSSAELKLLKDVNTRWNSILTMISRVIEIGDSLILALAKCANAPPSLTAEEYDILKEAIGILKIFEDATTQMSGEQYPTISLIIPIVLGIHNKLVEVEQDVHTDLAKFFIRLLKESIVKRLFPYEQRNTLQLASLLDPRVKKLGFKSPENANQAQDSLHSEVDKFDPRETGTQDQDQEDKIADWSGAEDNIANAQLRISEISRNFCVVLNKSVRVCSFKILCV</sequence>
<gene>
    <name evidence="7" type="ORF">NQ315_012862</name>
</gene>
<keyword evidence="3" id="KW-0863">Zinc-finger</keyword>
<dbReference type="PANTHER" id="PTHR46481">
    <property type="entry name" value="ZINC FINGER BED DOMAIN-CONTAINING PROTEIN 4"/>
    <property type="match status" value="1"/>
</dbReference>
<dbReference type="Gene3D" id="1.10.10.1070">
    <property type="entry name" value="Zinc finger, BED domain-containing"/>
    <property type="match status" value="1"/>
</dbReference>
<evidence type="ECO:0000256" key="2">
    <source>
        <dbReference type="ARBA" id="ARBA00022723"/>
    </source>
</evidence>
<dbReference type="PANTHER" id="PTHR46481:SF10">
    <property type="entry name" value="ZINC FINGER BED DOMAIN-CONTAINING PROTEIN 39"/>
    <property type="match status" value="1"/>
</dbReference>
<feature type="compositionally biased region" description="Basic and acidic residues" evidence="6">
    <location>
        <begin position="388"/>
        <end position="401"/>
    </location>
</feature>
<comment type="caution">
    <text evidence="7">The sequence shown here is derived from an EMBL/GenBank/DDBJ whole genome shotgun (WGS) entry which is preliminary data.</text>
</comment>
<organism evidence="7 8">
    <name type="scientific">Exocentrus adspersus</name>
    <dbReference type="NCBI Taxonomy" id="1586481"/>
    <lineage>
        <taxon>Eukaryota</taxon>
        <taxon>Metazoa</taxon>
        <taxon>Ecdysozoa</taxon>
        <taxon>Arthropoda</taxon>
        <taxon>Hexapoda</taxon>
        <taxon>Insecta</taxon>
        <taxon>Pterygota</taxon>
        <taxon>Neoptera</taxon>
        <taxon>Endopterygota</taxon>
        <taxon>Coleoptera</taxon>
        <taxon>Polyphaga</taxon>
        <taxon>Cucujiformia</taxon>
        <taxon>Chrysomeloidea</taxon>
        <taxon>Cerambycidae</taxon>
        <taxon>Lamiinae</taxon>
        <taxon>Acanthocinini</taxon>
        <taxon>Exocentrus</taxon>
    </lineage>
</organism>
<dbReference type="SUPFAM" id="SSF53098">
    <property type="entry name" value="Ribonuclease H-like"/>
    <property type="match status" value="1"/>
</dbReference>
<dbReference type="EMBL" id="JANEYG010000098">
    <property type="protein sequence ID" value="KAJ8913244.1"/>
    <property type="molecule type" value="Genomic_DNA"/>
</dbReference>
<evidence type="ECO:0000313" key="7">
    <source>
        <dbReference type="EMBL" id="KAJ8913244.1"/>
    </source>
</evidence>
<evidence type="ECO:0000256" key="1">
    <source>
        <dbReference type="ARBA" id="ARBA00004123"/>
    </source>
</evidence>
<feature type="region of interest" description="Disordered" evidence="6">
    <location>
        <begin position="380"/>
        <end position="409"/>
    </location>
</feature>
<feature type="compositionally biased region" description="Acidic residues" evidence="6">
    <location>
        <begin position="36"/>
        <end position="46"/>
    </location>
</feature>
<dbReference type="GO" id="GO:0005634">
    <property type="term" value="C:nucleus"/>
    <property type="evidence" value="ECO:0007669"/>
    <property type="project" value="UniProtKB-SubCell"/>
</dbReference>
<reference evidence="7 8" key="1">
    <citation type="journal article" date="2023" name="Insect Mol. Biol.">
        <title>Genome sequencing provides insights into the evolution of gene families encoding plant cell wall-degrading enzymes in longhorned beetles.</title>
        <authorList>
            <person name="Shin N.R."/>
            <person name="Okamura Y."/>
            <person name="Kirsch R."/>
            <person name="Pauchet Y."/>
        </authorList>
    </citation>
    <scope>NUCLEOTIDE SEQUENCE [LARGE SCALE GENOMIC DNA]</scope>
    <source>
        <strain evidence="7">EAD_L_NR</strain>
    </source>
</reference>
<evidence type="ECO:0000313" key="8">
    <source>
        <dbReference type="Proteomes" id="UP001159042"/>
    </source>
</evidence>
<dbReference type="SUPFAM" id="SSF140996">
    <property type="entry name" value="Hermes dimerisation domain"/>
    <property type="match status" value="1"/>
</dbReference>
<evidence type="ECO:0000256" key="3">
    <source>
        <dbReference type="ARBA" id="ARBA00022771"/>
    </source>
</evidence>
<keyword evidence="2" id="KW-0479">Metal-binding</keyword>
<accession>A0AAV8VG81</accession>
<comment type="subcellular location">
    <subcellularLocation>
        <location evidence="1">Nucleus</location>
    </subcellularLocation>
</comment>